<evidence type="ECO:0000313" key="1">
    <source>
        <dbReference type="EMBL" id="RPD42826.1"/>
    </source>
</evidence>
<evidence type="ECO:0008006" key="3">
    <source>
        <dbReference type="Google" id="ProtNLM"/>
    </source>
</evidence>
<dbReference type="AlphaFoldDB" id="A0A3N4ML85"/>
<dbReference type="OrthoDB" id="1377129at2"/>
<comment type="caution">
    <text evidence="1">The sequence shown here is derived from an EMBL/GenBank/DDBJ whole genome shotgun (WGS) entry which is preliminary data.</text>
</comment>
<name>A0A3N4ML85_9BACT</name>
<dbReference type="Proteomes" id="UP000279089">
    <property type="component" value="Unassembled WGS sequence"/>
</dbReference>
<organism evidence="1 2">
    <name type="scientific">Chitinophaga barathri</name>
    <dbReference type="NCBI Taxonomy" id="1647451"/>
    <lineage>
        <taxon>Bacteria</taxon>
        <taxon>Pseudomonadati</taxon>
        <taxon>Bacteroidota</taxon>
        <taxon>Chitinophagia</taxon>
        <taxon>Chitinophagales</taxon>
        <taxon>Chitinophagaceae</taxon>
        <taxon>Chitinophaga</taxon>
    </lineage>
</organism>
<dbReference type="EMBL" id="RMBX01000001">
    <property type="protein sequence ID" value="RPD42826.1"/>
    <property type="molecule type" value="Genomic_DNA"/>
</dbReference>
<evidence type="ECO:0000313" key="2">
    <source>
        <dbReference type="Proteomes" id="UP000279089"/>
    </source>
</evidence>
<protein>
    <recommendedName>
        <fullName evidence="3">GLPGLI family protein</fullName>
    </recommendedName>
</protein>
<gene>
    <name evidence="1" type="ORF">EG028_00570</name>
</gene>
<sequence length="209" mass="23744">MRNTILLAFFICIFQITYAQSYFEGKVVYANTFKSKVPNVTGEQMGKMIGTRQEYYIKDGNYKTLTNGLSVSGQLYDNKLNRLYNKTPMSDTLYWFDPSMDGSPAVSFEIIKNKKNILGNMCDALIVKSAKSVTTYYYSAKYKLNASLYTKHHYGGWYYFLSKSGALPLMTVVDNNQFTMVSVAVGIESMRLKAEDFLVKPGTPVKRSK</sequence>
<proteinExistence type="predicted"/>
<keyword evidence="2" id="KW-1185">Reference proteome</keyword>
<accession>A0A3N4ML85</accession>
<dbReference type="RefSeq" id="WP_120514106.1">
    <property type="nucleotide sequence ID" value="NZ_QXZY01000001.1"/>
</dbReference>
<reference evidence="2" key="1">
    <citation type="submission" date="2018-11" db="EMBL/GenBank/DDBJ databases">
        <title>Chitinophaga lutea sp.nov., isolate from arsenic contaminated soil.</title>
        <authorList>
            <person name="Zong Y."/>
        </authorList>
    </citation>
    <scope>NUCLEOTIDE SEQUENCE [LARGE SCALE GENOMIC DNA]</scope>
    <source>
        <strain evidence="2">YLT18</strain>
    </source>
</reference>